<gene>
    <name evidence="1" type="ORF">LCGC14_1268990</name>
</gene>
<accession>A0A0F9LJN7</accession>
<proteinExistence type="predicted"/>
<name>A0A0F9LJN7_9ZZZZ</name>
<evidence type="ECO:0000313" key="1">
    <source>
        <dbReference type="EMBL" id="KKM87436.1"/>
    </source>
</evidence>
<reference evidence="1" key="1">
    <citation type="journal article" date="2015" name="Nature">
        <title>Complex archaea that bridge the gap between prokaryotes and eukaryotes.</title>
        <authorList>
            <person name="Spang A."/>
            <person name="Saw J.H."/>
            <person name="Jorgensen S.L."/>
            <person name="Zaremba-Niedzwiedzka K."/>
            <person name="Martijn J."/>
            <person name="Lind A.E."/>
            <person name="van Eijk R."/>
            <person name="Schleper C."/>
            <person name="Guy L."/>
            <person name="Ettema T.J."/>
        </authorList>
    </citation>
    <scope>NUCLEOTIDE SEQUENCE</scope>
</reference>
<comment type="caution">
    <text evidence="1">The sequence shown here is derived from an EMBL/GenBank/DDBJ whole genome shotgun (WGS) entry which is preliminary data.</text>
</comment>
<sequence length="62" mass="7283">MTEEFLGHPSSVCPRCKAELNLYLVHEIIQYIASTRGYNVYEIRCQKCTFKMKEDDGCFEDE</sequence>
<protein>
    <submittedName>
        <fullName evidence="1">Uncharacterized protein</fullName>
    </submittedName>
</protein>
<organism evidence="1">
    <name type="scientific">marine sediment metagenome</name>
    <dbReference type="NCBI Taxonomy" id="412755"/>
    <lineage>
        <taxon>unclassified sequences</taxon>
        <taxon>metagenomes</taxon>
        <taxon>ecological metagenomes</taxon>
    </lineage>
</organism>
<dbReference type="EMBL" id="LAZR01007102">
    <property type="protein sequence ID" value="KKM87436.1"/>
    <property type="molecule type" value="Genomic_DNA"/>
</dbReference>
<dbReference type="AlphaFoldDB" id="A0A0F9LJN7"/>